<evidence type="ECO:0000313" key="9">
    <source>
        <dbReference type="EMBL" id="MFH4979166.1"/>
    </source>
</evidence>
<evidence type="ECO:0000313" key="10">
    <source>
        <dbReference type="Proteomes" id="UP001608902"/>
    </source>
</evidence>
<comment type="function">
    <text evidence="7">Plays an essential role in autophagy.</text>
</comment>
<dbReference type="AlphaFoldDB" id="A0ABD6EP08"/>
<comment type="similarity">
    <text evidence="2 8">Belongs to the nonaspanin (TM9SF) (TC 9.A.2) family.</text>
</comment>
<reference evidence="9 10" key="1">
    <citation type="submission" date="2024-08" db="EMBL/GenBank/DDBJ databases">
        <title>Gnathostoma spinigerum genome.</title>
        <authorList>
            <person name="Gonzalez-Bertolin B."/>
            <person name="Monzon S."/>
            <person name="Zaballos A."/>
            <person name="Jimenez P."/>
            <person name="Dekumyoy P."/>
            <person name="Varona S."/>
            <person name="Cuesta I."/>
            <person name="Sumanam S."/>
            <person name="Adisakwattana P."/>
            <person name="Gasser R.B."/>
            <person name="Hernandez-Gonzalez A."/>
            <person name="Young N.D."/>
            <person name="Perteguer M.J."/>
        </authorList>
    </citation>
    <scope>NUCLEOTIDE SEQUENCE [LARGE SCALE GENOMIC DNA]</scope>
    <source>
        <strain evidence="9">AL3</strain>
        <tissue evidence="9">Liver</tissue>
    </source>
</reference>
<comment type="caution">
    <text evidence="9">The sequence shown here is derived from an EMBL/GenBank/DDBJ whole genome shotgun (WGS) entry which is preliminary data.</text>
</comment>
<dbReference type="GO" id="GO:0000421">
    <property type="term" value="C:autophagosome membrane"/>
    <property type="evidence" value="ECO:0007669"/>
    <property type="project" value="UniProtKB-SubCell"/>
</dbReference>
<organism evidence="9 10">
    <name type="scientific">Gnathostoma spinigerum</name>
    <dbReference type="NCBI Taxonomy" id="75299"/>
    <lineage>
        <taxon>Eukaryota</taxon>
        <taxon>Metazoa</taxon>
        <taxon>Ecdysozoa</taxon>
        <taxon>Nematoda</taxon>
        <taxon>Chromadorea</taxon>
        <taxon>Rhabditida</taxon>
        <taxon>Spirurina</taxon>
        <taxon>Gnathostomatomorpha</taxon>
        <taxon>Gnathostomatoidea</taxon>
        <taxon>Gnathostomatidae</taxon>
        <taxon>Gnathostoma</taxon>
    </lineage>
</organism>
<protein>
    <recommendedName>
        <fullName evidence="8">Transmembrane 9 superfamily member</fullName>
    </recommendedName>
</protein>
<feature type="transmembrane region" description="Helical" evidence="8">
    <location>
        <begin position="379"/>
        <end position="401"/>
    </location>
</feature>
<comment type="subcellular location">
    <subcellularLocation>
        <location evidence="1">Cytoplasmic vesicle</location>
        <location evidence="1">Autophagosome membrane</location>
        <topology evidence="1">Multi-pass membrane protein</topology>
    </subcellularLocation>
</comment>
<feature type="transmembrane region" description="Helical" evidence="8">
    <location>
        <begin position="506"/>
        <end position="532"/>
    </location>
</feature>
<feature type="transmembrane region" description="Helical" evidence="8">
    <location>
        <begin position="311"/>
        <end position="336"/>
    </location>
</feature>
<dbReference type="InterPro" id="IPR004240">
    <property type="entry name" value="EMP70"/>
</dbReference>
<keyword evidence="10" id="KW-1185">Reference proteome</keyword>
<feature type="transmembrane region" description="Helical" evidence="8">
    <location>
        <begin position="539"/>
        <end position="560"/>
    </location>
</feature>
<evidence type="ECO:0000256" key="8">
    <source>
        <dbReference type="RuleBase" id="RU363079"/>
    </source>
</evidence>
<evidence type="ECO:0000256" key="5">
    <source>
        <dbReference type="ARBA" id="ARBA00022989"/>
    </source>
</evidence>
<keyword evidence="6 8" id="KW-0472">Membrane</keyword>
<feature type="transmembrane region" description="Helical" evidence="8">
    <location>
        <begin position="421"/>
        <end position="441"/>
    </location>
</feature>
<dbReference type="Pfam" id="PF02990">
    <property type="entry name" value="EMP70"/>
    <property type="match status" value="1"/>
</dbReference>
<dbReference type="Proteomes" id="UP001608902">
    <property type="component" value="Unassembled WGS sequence"/>
</dbReference>
<keyword evidence="5 8" id="KW-1133">Transmembrane helix</keyword>
<feature type="transmembrane region" description="Helical" evidence="8">
    <location>
        <begin position="580"/>
        <end position="607"/>
    </location>
</feature>
<feature type="transmembrane region" description="Helical" evidence="8">
    <location>
        <begin position="252"/>
        <end position="277"/>
    </location>
</feature>
<feature type="transmembrane region" description="Helical" evidence="8">
    <location>
        <begin position="470"/>
        <end position="494"/>
    </location>
</feature>
<feature type="signal peptide" evidence="8">
    <location>
        <begin position="1"/>
        <end position="16"/>
    </location>
</feature>
<feature type="chain" id="PRO_5044530700" description="Transmembrane 9 superfamily member" evidence="8">
    <location>
        <begin position="17"/>
        <end position="613"/>
    </location>
</feature>
<evidence type="ECO:0000256" key="4">
    <source>
        <dbReference type="ARBA" id="ARBA00022729"/>
    </source>
</evidence>
<evidence type="ECO:0000256" key="6">
    <source>
        <dbReference type="ARBA" id="ARBA00023136"/>
    </source>
</evidence>
<dbReference type="EMBL" id="JBGFUD010003914">
    <property type="protein sequence ID" value="MFH4979166.1"/>
    <property type="molecule type" value="Genomic_DNA"/>
</dbReference>
<gene>
    <name evidence="9" type="ORF">AB6A40_005875</name>
</gene>
<dbReference type="PANTHER" id="PTHR10766:SF177">
    <property type="entry name" value="TRANSMEMBRANE 9 SUPERFAMILY MEMBER 1"/>
    <property type="match status" value="1"/>
</dbReference>
<sequence>MVMMMTMMMMMKMVMTMIPTVIVRFTHSELSSFRQRLSLIVVVIILALNDGVCGRKYENGDKVSVYVNKVGPYSNIHETYHYYTLPLCRPSKVVHKSLSLGQLLEGDRVAESSYRLLFGQNASLVSLCGPYTLSSDDTALLTKAIEEDYYFELLIDDIRVQSFVGYVREEETFPHKHSTFLFTHYIFRIYYNPKSQEIISVHLQMDPERIINVASDQILRIDMLYSVEWITTNDVERSKNTFFTGQTMRVQWMSVFNSVLLVIFLVSFISLIVASVLRRDIQKYNEITDDDLFLEDGWKTLSMDVFRPPPYINILCAVLGVGTQFVVLLVLILIFGSTNVVNMHRHEMLNTVVVVCYAVTSGVAGFTSAKNYRQFEGELWIRNVILTSCLFNVPMFVVWSINNTVSWAYYSTQALPYTTVIVLLLLWLFVGLPITVIGASLGRSLSSKYSSPCRIRNIPRQLPSFGYSHNLFCCALLGGLLPFISISVELYYIFATVWGREEYTLYYILLIVFVILMVVTATSTVSLIYFLLKAEDYRWWWRSVFSGGGLAIFIFLYGLHFLHSSYMSGFLQITQYFSHLLLICYISFLSLGTVGFTASQIFVRFIYSSVKTD</sequence>
<dbReference type="PANTHER" id="PTHR10766">
    <property type="entry name" value="TRANSMEMBRANE 9 SUPERFAMILY PROTEIN"/>
    <property type="match status" value="1"/>
</dbReference>
<evidence type="ECO:0000256" key="1">
    <source>
        <dbReference type="ARBA" id="ARBA00004542"/>
    </source>
</evidence>
<keyword evidence="3 8" id="KW-0812">Transmembrane</keyword>
<evidence type="ECO:0000256" key="3">
    <source>
        <dbReference type="ARBA" id="ARBA00022692"/>
    </source>
</evidence>
<evidence type="ECO:0000256" key="2">
    <source>
        <dbReference type="ARBA" id="ARBA00005227"/>
    </source>
</evidence>
<name>A0ABD6EP08_9BILA</name>
<keyword evidence="4 8" id="KW-0732">Signal</keyword>
<feature type="transmembrane region" description="Helical" evidence="8">
    <location>
        <begin position="348"/>
        <end position="367"/>
    </location>
</feature>
<evidence type="ECO:0000256" key="7">
    <source>
        <dbReference type="ARBA" id="ARBA00037688"/>
    </source>
</evidence>
<accession>A0ABD6EP08</accession>
<proteinExistence type="inferred from homology"/>